<gene>
    <name evidence="5" type="ORF">FISHEDRAFT_47614</name>
</gene>
<dbReference type="PANTHER" id="PTHR21027:SF1">
    <property type="entry name" value="TRNA-SPLICING ENDONUCLEASE SUBUNIT SEN54"/>
    <property type="match status" value="1"/>
</dbReference>
<feature type="region of interest" description="Disordered" evidence="3">
    <location>
        <begin position="368"/>
        <end position="418"/>
    </location>
</feature>
<feature type="region of interest" description="Disordered" evidence="3">
    <location>
        <begin position="1"/>
        <end position="35"/>
    </location>
</feature>
<dbReference type="AlphaFoldDB" id="A0A0D7A797"/>
<proteinExistence type="inferred from homology"/>
<dbReference type="GO" id="GO:0000379">
    <property type="term" value="P:tRNA-type intron splice site recognition and cleavage"/>
    <property type="evidence" value="ECO:0007669"/>
    <property type="project" value="TreeGrafter"/>
</dbReference>
<dbReference type="Pfam" id="PF12928">
    <property type="entry name" value="tRNA_int_end_N2"/>
    <property type="match status" value="1"/>
</dbReference>
<evidence type="ECO:0000256" key="2">
    <source>
        <dbReference type="ARBA" id="ARBA00022694"/>
    </source>
</evidence>
<evidence type="ECO:0000313" key="6">
    <source>
        <dbReference type="Proteomes" id="UP000054144"/>
    </source>
</evidence>
<reference evidence="5 6" key="1">
    <citation type="journal article" date="2015" name="Fungal Genet. Biol.">
        <title>Evolution of novel wood decay mechanisms in Agaricales revealed by the genome sequences of Fistulina hepatica and Cylindrobasidium torrendii.</title>
        <authorList>
            <person name="Floudas D."/>
            <person name="Held B.W."/>
            <person name="Riley R."/>
            <person name="Nagy L.G."/>
            <person name="Koehler G."/>
            <person name="Ransdell A.S."/>
            <person name="Younus H."/>
            <person name="Chow J."/>
            <person name="Chiniquy J."/>
            <person name="Lipzen A."/>
            <person name="Tritt A."/>
            <person name="Sun H."/>
            <person name="Haridas S."/>
            <person name="LaButti K."/>
            <person name="Ohm R.A."/>
            <person name="Kues U."/>
            <person name="Blanchette R.A."/>
            <person name="Grigoriev I.V."/>
            <person name="Minto R.E."/>
            <person name="Hibbett D.S."/>
        </authorList>
    </citation>
    <scope>NUCLEOTIDE SEQUENCE [LARGE SCALE GENOMIC DNA]</scope>
    <source>
        <strain evidence="5 6">ATCC 64428</strain>
    </source>
</reference>
<organism evidence="5 6">
    <name type="scientific">Fistulina hepatica ATCC 64428</name>
    <dbReference type="NCBI Taxonomy" id="1128425"/>
    <lineage>
        <taxon>Eukaryota</taxon>
        <taxon>Fungi</taxon>
        <taxon>Dikarya</taxon>
        <taxon>Basidiomycota</taxon>
        <taxon>Agaricomycotina</taxon>
        <taxon>Agaricomycetes</taxon>
        <taxon>Agaricomycetidae</taxon>
        <taxon>Agaricales</taxon>
        <taxon>Fistulinaceae</taxon>
        <taxon>Fistulina</taxon>
    </lineage>
</organism>
<accession>A0A0D7A797</accession>
<evidence type="ECO:0000256" key="1">
    <source>
        <dbReference type="ARBA" id="ARBA00005736"/>
    </source>
</evidence>
<dbReference type="InterPro" id="IPR024336">
    <property type="entry name" value="tRNA_splic_suSen54_N"/>
</dbReference>
<dbReference type="Proteomes" id="UP000054144">
    <property type="component" value="Unassembled WGS sequence"/>
</dbReference>
<name>A0A0D7A797_9AGAR</name>
<keyword evidence="2" id="KW-0819">tRNA processing</keyword>
<feature type="domain" description="tRNA-splicing endonuclease subunit Sen54 N-terminal" evidence="4">
    <location>
        <begin position="84"/>
        <end position="158"/>
    </location>
</feature>
<dbReference type="GO" id="GO:0000214">
    <property type="term" value="C:tRNA-intron endonuclease complex"/>
    <property type="evidence" value="ECO:0007669"/>
    <property type="project" value="TreeGrafter"/>
</dbReference>
<dbReference type="InterPro" id="IPR024337">
    <property type="entry name" value="tRNA_splic_suSen54"/>
</dbReference>
<evidence type="ECO:0000313" key="5">
    <source>
        <dbReference type="EMBL" id="KIY46259.1"/>
    </source>
</evidence>
<feature type="compositionally biased region" description="Acidic residues" evidence="3">
    <location>
        <begin position="23"/>
        <end position="33"/>
    </location>
</feature>
<evidence type="ECO:0000256" key="3">
    <source>
        <dbReference type="SAM" id="MobiDB-lite"/>
    </source>
</evidence>
<protein>
    <recommendedName>
        <fullName evidence="4">tRNA-splicing endonuclease subunit Sen54 N-terminal domain-containing protein</fullName>
    </recommendedName>
</protein>
<dbReference type="EMBL" id="KN882038">
    <property type="protein sequence ID" value="KIY46259.1"/>
    <property type="molecule type" value="Genomic_DNA"/>
</dbReference>
<dbReference type="PANTHER" id="PTHR21027">
    <property type="entry name" value="TRNA-SPLICING ENDONUCLEASE SUBUNIT SEN54"/>
    <property type="match status" value="1"/>
</dbReference>
<comment type="similarity">
    <text evidence="1">Belongs to the SEN54 family.</text>
</comment>
<dbReference type="OrthoDB" id="408683at2759"/>
<feature type="compositionally biased region" description="Pro residues" evidence="3">
    <location>
        <begin position="373"/>
        <end position="387"/>
    </location>
</feature>
<keyword evidence="6" id="KW-1185">Reference proteome</keyword>
<sequence>MDDSYERPSASVVKPSDAHEGENDQQSDDEDGGPDWTKLALLAKSFRLSTPVIPKRGEKEFEPAVGGGSGLQLHVLERSRTAMFDALRATRSIQNKALSYAVWYPSLARAHVTVTRGVHFASIGYSAPQPVNGKLQKRLQLLPEEALYLIERGSLFCWCDHDGSVASLTGVEDQGGLPPSMLHPPMSVQEAYTKMIGREGLTLERFQAYTYLKRLGYAVTRADPPDADYPRAAPYVSLASRPTTFLGTISSFLCRMWQALPFVSLWRAIFKHDIDWWRPLHFSRFLVYDKKPGFIFRSLRILPAGHSVPLRIKHPQDAPESPYYPFYNLYKPTTAFKKSSPPPPDFQIVVINARTTPMPSLQELTSLYDGLPELPPPPPRQRSPPQPLAKASAHASGQPSKDEGESLPSKPVSPSNRTAKGIWPFDARLHSWLPWLFAPPAPPPRKVHPFVALRAGKKTAVIAVVDSGNVGFFRFMQGAFEERPWL</sequence>
<evidence type="ECO:0000259" key="4">
    <source>
        <dbReference type="Pfam" id="PF12928"/>
    </source>
</evidence>